<dbReference type="Proteomes" id="UP000799424">
    <property type="component" value="Unassembled WGS sequence"/>
</dbReference>
<gene>
    <name evidence="1" type="ORF">CC86DRAFT_249085</name>
</gene>
<organism evidence="1 2">
    <name type="scientific">Ophiobolus disseminans</name>
    <dbReference type="NCBI Taxonomy" id="1469910"/>
    <lineage>
        <taxon>Eukaryota</taxon>
        <taxon>Fungi</taxon>
        <taxon>Dikarya</taxon>
        <taxon>Ascomycota</taxon>
        <taxon>Pezizomycotina</taxon>
        <taxon>Dothideomycetes</taxon>
        <taxon>Pleosporomycetidae</taxon>
        <taxon>Pleosporales</taxon>
        <taxon>Pleosporineae</taxon>
        <taxon>Phaeosphaeriaceae</taxon>
        <taxon>Ophiobolus</taxon>
    </lineage>
</organism>
<evidence type="ECO:0000313" key="1">
    <source>
        <dbReference type="EMBL" id="KAF2826952.1"/>
    </source>
</evidence>
<sequence>AEFESIIERSTGLFIATSNITPAYMVSRLGCPNMKVPELNHWSDIAYLQWTNGMPHVVADLKAIVRLNIENVNTISVIDRIKADLSKKLGVFLDANLETEQAKALLGTPNGAGGAWLLSQHQRELGHKVVGQVTLFW</sequence>
<dbReference type="AlphaFoldDB" id="A0A6A7A0U8"/>
<feature type="non-terminal residue" evidence="1">
    <location>
        <position position="137"/>
    </location>
</feature>
<feature type="non-terminal residue" evidence="1">
    <location>
        <position position="1"/>
    </location>
</feature>
<accession>A0A6A7A0U8</accession>
<dbReference type="EMBL" id="MU006225">
    <property type="protein sequence ID" value="KAF2826952.1"/>
    <property type="molecule type" value="Genomic_DNA"/>
</dbReference>
<reference evidence="1" key="1">
    <citation type="journal article" date="2020" name="Stud. Mycol.">
        <title>101 Dothideomycetes genomes: a test case for predicting lifestyles and emergence of pathogens.</title>
        <authorList>
            <person name="Haridas S."/>
            <person name="Albert R."/>
            <person name="Binder M."/>
            <person name="Bloem J."/>
            <person name="Labutti K."/>
            <person name="Salamov A."/>
            <person name="Andreopoulos B."/>
            <person name="Baker S."/>
            <person name="Barry K."/>
            <person name="Bills G."/>
            <person name="Bluhm B."/>
            <person name="Cannon C."/>
            <person name="Castanera R."/>
            <person name="Culley D."/>
            <person name="Daum C."/>
            <person name="Ezra D."/>
            <person name="Gonzalez J."/>
            <person name="Henrissat B."/>
            <person name="Kuo A."/>
            <person name="Liang C."/>
            <person name="Lipzen A."/>
            <person name="Lutzoni F."/>
            <person name="Magnuson J."/>
            <person name="Mondo S."/>
            <person name="Nolan M."/>
            <person name="Ohm R."/>
            <person name="Pangilinan J."/>
            <person name="Park H.-J."/>
            <person name="Ramirez L."/>
            <person name="Alfaro M."/>
            <person name="Sun H."/>
            <person name="Tritt A."/>
            <person name="Yoshinaga Y."/>
            <person name="Zwiers L.-H."/>
            <person name="Turgeon B."/>
            <person name="Goodwin S."/>
            <person name="Spatafora J."/>
            <person name="Crous P."/>
            <person name="Grigoriev I."/>
        </authorList>
    </citation>
    <scope>NUCLEOTIDE SEQUENCE</scope>
    <source>
        <strain evidence="1">CBS 113818</strain>
    </source>
</reference>
<protein>
    <submittedName>
        <fullName evidence="1">Uncharacterized protein</fullName>
    </submittedName>
</protein>
<keyword evidence="2" id="KW-1185">Reference proteome</keyword>
<name>A0A6A7A0U8_9PLEO</name>
<evidence type="ECO:0000313" key="2">
    <source>
        <dbReference type="Proteomes" id="UP000799424"/>
    </source>
</evidence>
<dbReference type="OrthoDB" id="5337308at2759"/>
<proteinExistence type="predicted"/>